<dbReference type="SUPFAM" id="SSF52317">
    <property type="entry name" value="Class I glutamine amidotransferase-like"/>
    <property type="match status" value="1"/>
</dbReference>
<organism evidence="3 4">
    <name type="scientific">Aliikangiella coralliicola</name>
    <dbReference type="NCBI Taxonomy" id="2592383"/>
    <lineage>
        <taxon>Bacteria</taxon>
        <taxon>Pseudomonadati</taxon>
        <taxon>Pseudomonadota</taxon>
        <taxon>Gammaproteobacteria</taxon>
        <taxon>Oceanospirillales</taxon>
        <taxon>Pleioneaceae</taxon>
        <taxon>Aliikangiella</taxon>
    </lineage>
</organism>
<dbReference type="AlphaFoldDB" id="A0A545UGU3"/>
<dbReference type="PROSITE" id="PS51273">
    <property type="entry name" value="GATASE_TYPE_1"/>
    <property type="match status" value="1"/>
</dbReference>
<dbReference type="InterPro" id="IPR017926">
    <property type="entry name" value="GATASE"/>
</dbReference>
<evidence type="ECO:0000313" key="4">
    <source>
        <dbReference type="Proteomes" id="UP000315439"/>
    </source>
</evidence>
<gene>
    <name evidence="3" type="ORF">FLL46_09080</name>
</gene>
<dbReference type="FunFam" id="3.40.50.880:FF:000003">
    <property type="entry name" value="Anthranilate synthase component II"/>
    <property type="match status" value="1"/>
</dbReference>
<dbReference type="CDD" id="cd01743">
    <property type="entry name" value="GATase1_Anthranilate_Synthase"/>
    <property type="match status" value="1"/>
</dbReference>
<dbReference type="NCBIfam" id="TIGR00566">
    <property type="entry name" value="trpG_papA"/>
    <property type="match status" value="1"/>
</dbReference>
<keyword evidence="1" id="KW-0315">Glutamine amidotransferase</keyword>
<protein>
    <submittedName>
        <fullName evidence="3">Aminodeoxychorismate/anthranilate synthase component II</fullName>
    </submittedName>
</protein>
<comment type="caution">
    <text evidence="3">The sequence shown here is derived from an EMBL/GenBank/DDBJ whole genome shotgun (WGS) entry which is preliminary data.</text>
</comment>
<dbReference type="PANTHER" id="PTHR43418">
    <property type="entry name" value="MULTIFUNCTIONAL TRYPTOPHAN BIOSYNTHESIS PROTEIN-RELATED"/>
    <property type="match status" value="1"/>
</dbReference>
<dbReference type="Gene3D" id="3.40.50.880">
    <property type="match status" value="1"/>
</dbReference>
<keyword evidence="4" id="KW-1185">Reference proteome</keyword>
<dbReference type="GO" id="GO:0000162">
    <property type="term" value="P:L-tryptophan biosynthetic process"/>
    <property type="evidence" value="ECO:0007669"/>
    <property type="project" value="TreeGrafter"/>
</dbReference>
<dbReference type="PRINTS" id="PR00099">
    <property type="entry name" value="CPSGATASE"/>
</dbReference>
<evidence type="ECO:0000259" key="2">
    <source>
        <dbReference type="Pfam" id="PF00117"/>
    </source>
</evidence>
<dbReference type="PANTHER" id="PTHR43418:SF4">
    <property type="entry name" value="MULTIFUNCTIONAL TRYPTOPHAN BIOSYNTHESIS PROTEIN"/>
    <property type="match status" value="1"/>
</dbReference>
<evidence type="ECO:0000256" key="1">
    <source>
        <dbReference type="ARBA" id="ARBA00022962"/>
    </source>
</evidence>
<dbReference type="OrthoDB" id="9786812at2"/>
<dbReference type="Pfam" id="PF00117">
    <property type="entry name" value="GATase"/>
    <property type="match status" value="1"/>
</dbReference>
<dbReference type="InterPro" id="IPR006221">
    <property type="entry name" value="TrpG/PapA_dom"/>
</dbReference>
<dbReference type="GO" id="GO:0004049">
    <property type="term" value="F:anthranilate synthase activity"/>
    <property type="evidence" value="ECO:0007669"/>
    <property type="project" value="TreeGrafter"/>
</dbReference>
<proteinExistence type="predicted"/>
<dbReference type="PRINTS" id="PR00096">
    <property type="entry name" value="GATASE"/>
</dbReference>
<name>A0A545UGU3_9GAMM</name>
<dbReference type="PRINTS" id="PR00097">
    <property type="entry name" value="ANTSNTHASEII"/>
</dbReference>
<sequence>MIDNYDSFTFNLVHYLQQITAEINDDEEQQQKSEVVVKRNDQLTLADIERLAPSHIVISPGPCDPDKAGLSLDIVNHFKGVIPILGICLGHQVIGQCFGGKVVKAETVVHGKTSKIYHVNQGIFTGLPQGFTATRYHSLVLEKESLPDCLQVTAWTNFNSDENQDDRQNDIEYIMGIKHREFPIEGVQFHPESVLSQHGVEMLRVFVHNS</sequence>
<feature type="domain" description="Glutamine amidotransferase" evidence="2">
    <location>
        <begin position="1"/>
        <end position="208"/>
    </location>
</feature>
<dbReference type="InterPro" id="IPR050472">
    <property type="entry name" value="Anth_synth/Amidotransfase"/>
</dbReference>
<dbReference type="EMBL" id="VIKS01000004">
    <property type="protein sequence ID" value="TQV88698.1"/>
    <property type="molecule type" value="Genomic_DNA"/>
</dbReference>
<dbReference type="RefSeq" id="WP_142893206.1">
    <property type="nucleotide sequence ID" value="NZ_ML660162.1"/>
</dbReference>
<reference evidence="3 4" key="1">
    <citation type="submission" date="2019-07" db="EMBL/GenBank/DDBJ databases">
        <title>Draft genome for Aliikangiella sp. M105.</title>
        <authorList>
            <person name="Wang G."/>
        </authorList>
    </citation>
    <scope>NUCLEOTIDE SEQUENCE [LARGE SCALE GENOMIC DNA]</scope>
    <source>
        <strain evidence="3 4">M105</strain>
    </source>
</reference>
<dbReference type="InterPro" id="IPR029062">
    <property type="entry name" value="Class_I_gatase-like"/>
</dbReference>
<dbReference type="GO" id="GO:0005829">
    <property type="term" value="C:cytosol"/>
    <property type="evidence" value="ECO:0007669"/>
    <property type="project" value="TreeGrafter"/>
</dbReference>
<dbReference type="Proteomes" id="UP000315439">
    <property type="component" value="Unassembled WGS sequence"/>
</dbReference>
<evidence type="ECO:0000313" key="3">
    <source>
        <dbReference type="EMBL" id="TQV88698.1"/>
    </source>
</evidence>
<accession>A0A545UGU3</accession>